<keyword evidence="2" id="KW-1185">Reference proteome</keyword>
<dbReference type="AlphaFoldDB" id="A0A1W1XVJ5"/>
<name>A0A1W1XVJ5_9CLOT</name>
<dbReference type="OrthoDB" id="1682821at2"/>
<dbReference type="RefSeq" id="WP_084117212.1">
    <property type="nucleotide sequence ID" value="NZ_FWXH01000018.1"/>
</dbReference>
<reference evidence="1 2" key="1">
    <citation type="submission" date="2017-04" db="EMBL/GenBank/DDBJ databases">
        <authorList>
            <person name="Afonso C.L."/>
            <person name="Miller P.J."/>
            <person name="Scott M.A."/>
            <person name="Spackman E."/>
            <person name="Goraichik I."/>
            <person name="Dimitrov K.M."/>
            <person name="Suarez D.L."/>
            <person name="Swayne D.E."/>
        </authorList>
    </citation>
    <scope>NUCLEOTIDE SEQUENCE [LARGE SCALE GENOMIC DNA]</scope>
    <source>
        <strain evidence="1 2">DSM 12555</strain>
    </source>
</reference>
<protein>
    <submittedName>
        <fullName evidence="1">Uncharacterized protein</fullName>
    </submittedName>
</protein>
<dbReference type="EMBL" id="FWXH01000018">
    <property type="protein sequence ID" value="SMC27558.1"/>
    <property type="molecule type" value="Genomic_DNA"/>
</dbReference>
<sequence>MKTFKLKVTGTGIDDFNIEYSYSTNFGFNFDTCKYEGSEQERYDKFLVDLKTNGESGPVNIKVNMTTQNTGRGFKKNDILEIKDVKAFIERLAR</sequence>
<dbReference type="Proteomes" id="UP000192468">
    <property type="component" value="Unassembled WGS sequence"/>
</dbReference>
<organism evidence="1 2">
    <name type="scientific">Clostridium acidisoli DSM 12555</name>
    <dbReference type="NCBI Taxonomy" id="1121291"/>
    <lineage>
        <taxon>Bacteria</taxon>
        <taxon>Bacillati</taxon>
        <taxon>Bacillota</taxon>
        <taxon>Clostridia</taxon>
        <taxon>Eubacteriales</taxon>
        <taxon>Clostridiaceae</taxon>
        <taxon>Clostridium</taxon>
    </lineage>
</organism>
<evidence type="ECO:0000313" key="1">
    <source>
        <dbReference type="EMBL" id="SMC27558.1"/>
    </source>
</evidence>
<gene>
    <name evidence="1" type="ORF">SAMN02745134_03225</name>
</gene>
<accession>A0A1W1XVJ5</accession>
<evidence type="ECO:0000313" key="2">
    <source>
        <dbReference type="Proteomes" id="UP000192468"/>
    </source>
</evidence>
<proteinExistence type="predicted"/>